<reference evidence="3" key="1">
    <citation type="submission" date="2015-02" db="EMBL/GenBank/DDBJ databases">
        <authorList>
            <person name="Gon?alves P."/>
        </authorList>
    </citation>
    <scope>NUCLEOTIDE SEQUENCE [LARGE SCALE GENOMIC DNA]</scope>
</reference>
<evidence type="ECO:0000256" key="1">
    <source>
        <dbReference type="SAM" id="MobiDB-lite"/>
    </source>
</evidence>
<dbReference type="EMBL" id="CENE01000034">
    <property type="protein sequence ID" value="CEQ42738.1"/>
    <property type="molecule type" value="Genomic_DNA"/>
</dbReference>
<evidence type="ECO:0000313" key="2">
    <source>
        <dbReference type="EMBL" id="CEQ42738.1"/>
    </source>
</evidence>
<accession>A0A0D6ESE9</accession>
<feature type="compositionally biased region" description="Basic residues" evidence="1">
    <location>
        <begin position="573"/>
        <end position="589"/>
    </location>
</feature>
<organism evidence="2 3">
    <name type="scientific">Sporidiobolus salmonicolor</name>
    <name type="common">Yeast-like fungus</name>
    <name type="synonym">Sporobolomyces salmonicolor</name>
    <dbReference type="NCBI Taxonomy" id="5005"/>
    <lineage>
        <taxon>Eukaryota</taxon>
        <taxon>Fungi</taxon>
        <taxon>Dikarya</taxon>
        <taxon>Basidiomycota</taxon>
        <taxon>Pucciniomycotina</taxon>
        <taxon>Microbotryomycetes</taxon>
        <taxon>Sporidiobolales</taxon>
        <taxon>Sporidiobolaceae</taxon>
        <taxon>Sporobolomyces</taxon>
    </lineage>
</organism>
<feature type="compositionally biased region" description="Basic and acidic residues" evidence="1">
    <location>
        <begin position="563"/>
        <end position="572"/>
    </location>
</feature>
<feature type="region of interest" description="Disordered" evidence="1">
    <location>
        <begin position="387"/>
        <end position="448"/>
    </location>
</feature>
<keyword evidence="3" id="KW-1185">Reference proteome</keyword>
<protein>
    <submittedName>
        <fullName evidence="2">SPOSA6832_04587-mRNA-1:cds</fullName>
    </submittedName>
</protein>
<feature type="compositionally biased region" description="Basic and acidic residues" evidence="1">
    <location>
        <begin position="410"/>
        <end position="428"/>
    </location>
</feature>
<dbReference type="AlphaFoldDB" id="A0A0D6ESE9"/>
<evidence type="ECO:0000313" key="3">
    <source>
        <dbReference type="Proteomes" id="UP000243876"/>
    </source>
</evidence>
<feature type="compositionally biased region" description="Low complexity" evidence="1">
    <location>
        <begin position="392"/>
        <end position="403"/>
    </location>
</feature>
<name>A0A0D6ESE9_SPOSA</name>
<dbReference type="OrthoDB" id="2535883at2759"/>
<sequence>MLARCASYCPTRRPKTLLQFVLVASVLASSYLVFLRAPDDLSLSYPVSLFSPSINTSHRDVPSQLGSPPPLLLVPLSRAAVTPSTADPWVLAKPASQLPPCERIFLFTFMPWWGFASEYILYIRAAAMAEKLGYTFLEDDRNWNYGRLTNYFRPRTLSCVPPRDWSDHRKAFAIHSSASWATDKRGRPRSRLRYSRQVLSNLDDWTRETYLSSPAAREELAELQRRDRAHARDRDRWILEEGGSLPGVFEEVFQDQAEVVERLWRLTDGIERMVEEVRARAGIEGERWLDGEEDGAAKRGPVIGLHIRLGDKASEYAHDSHEMGITNEFGNLTVYVEAAHDALTSSLRFSPHAQPTLLVMTAELSVSALLAEIRLAQPFRIVQTPPPHMISEGTGQEQAQAHGEGQGTGRDGRARLEEAERVREREGKAGSGPKAYTSGAAAPAPSPTDLAAGYTQSAFNALPLAERVAHTQAFVRDLTLLASASAGEGVDAMVVSGASNIGRLAMLIGGKDAATGPKDVQGRSLGGRIRSVDAHFYPTAYSSAVYSQITDVEDLENAAFLPEEQHEAEEKARKKGKKAGGKQRLPGRG</sequence>
<gene>
    <name evidence="2" type="primary">SPOSA6832_04587</name>
</gene>
<proteinExistence type="predicted"/>
<feature type="region of interest" description="Disordered" evidence="1">
    <location>
        <begin position="563"/>
        <end position="589"/>
    </location>
</feature>
<dbReference type="Proteomes" id="UP000243876">
    <property type="component" value="Unassembled WGS sequence"/>
</dbReference>